<protein>
    <recommendedName>
        <fullName evidence="1">REase associating with pPIWI RE domain-containing protein</fullName>
    </recommendedName>
</protein>
<evidence type="ECO:0000313" key="3">
    <source>
        <dbReference type="Proteomes" id="UP000029737"/>
    </source>
</evidence>
<evidence type="ECO:0000259" key="1">
    <source>
        <dbReference type="Pfam" id="PF18154"/>
    </source>
</evidence>
<dbReference type="EMBL" id="JPMV01000029">
    <property type="protein sequence ID" value="KGI80581.1"/>
    <property type="molecule type" value="Genomic_DNA"/>
</dbReference>
<keyword evidence="3" id="KW-1185">Reference proteome</keyword>
<proteinExistence type="predicted"/>
<reference evidence="2 3" key="1">
    <citation type="journal article" date="2014" name="PLoS ONE">
        <title>Identification and Characterization of a New Erythromycin Biosynthetic Gene Cluster in Actinopolyspora erythraea YIM90600, a Novel Erythronolide-Producing Halophilic Actinomycete Isolated from Salt Field.</title>
        <authorList>
            <person name="Chen D."/>
            <person name="Feng J."/>
            <person name="Huang L."/>
            <person name="Zhang Q."/>
            <person name="Wu J."/>
            <person name="Zhu X."/>
            <person name="Duan Y."/>
            <person name="Xu Z."/>
        </authorList>
    </citation>
    <scope>NUCLEOTIDE SEQUENCE [LARGE SCALE GENOMIC DNA]</scope>
    <source>
        <strain evidence="2 3">YIM90600</strain>
    </source>
</reference>
<dbReference type="Proteomes" id="UP000029737">
    <property type="component" value="Unassembled WGS sequence"/>
</dbReference>
<gene>
    <name evidence="2" type="ORF">IL38_16225</name>
</gene>
<dbReference type="Pfam" id="PF18154">
    <property type="entry name" value="pPIWI_RE_REase"/>
    <property type="match status" value="1"/>
</dbReference>
<accession>A0ABR4X1T7</accession>
<comment type="caution">
    <text evidence="2">The sequence shown here is derived from an EMBL/GenBank/DDBJ whole genome shotgun (WGS) entry which is preliminary data.</text>
</comment>
<organism evidence="2 3">
    <name type="scientific">Actinopolyspora erythraea</name>
    <dbReference type="NCBI Taxonomy" id="414996"/>
    <lineage>
        <taxon>Bacteria</taxon>
        <taxon>Bacillati</taxon>
        <taxon>Actinomycetota</taxon>
        <taxon>Actinomycetes</taxon>
        <taxon>Actinopolysporales</taxon>
        <taxon>Actinopolysporaceae</taxon>
        <taxon>Actinopolyspora</taxon>
    </lineage>
</organism>
<evidence type="ECO:0000313" key="2">
    <source>
        <dbReference type="EMBL" id="KGI80581.1"/>
    </source>
</evidence>
<sequence>MSQDGSDLDRLVAYRDTIAAVASIQTALWRGIDNADCFERLMEAQGRLMAVAGPGYRISFADLVRRLRHGGQGAFAGLMPEWADADVLGQLDGLDLDVEDVPVSDTGVGFDFLLEAENVLRIARKVEDTSPDGFTLAGWEREFSQETVFTAIKGRFYAHHRRNLIENPAVPCEELADLNLPETALGFYQEIGQDCRFQGWWWPCPVCQWPMRVAVGRTRLGRAAPGQVWCQYPFHTETGALYEFAADGKPGSAPMLHPVRPNEPVPASADARLWTGASATVPDALPVEGYKALVRSVWRCTTIPGLSELRLFTALSEELADCPDLAAELWRDGDRLDLNVARGQDREVLFGADFKDYTHLRWLLEKLHRDEGDRGGALWLVVPDHRAEQAEKLDPVCRQYGMQAALTATEYLARVRRFAKGESGE</sequence>
<name>A0ABR4X1T7_9ACTN</name>
<dbReference type="RefSeq" id="WP_198319308.1">
    <property type="nucleotide sequence ID" value="NZ_CP022752.1"/>
</dbReference>
<dbReference type="InterPro" id="IPR040828">
    <property type="entry name" value="pPIWI_RE_REase"/>
</dbReference>
<feature type="domain" description="REase associating with pPIWI RE" evidence="1">
    <location>
        <begin position="305"/>
        <end position="422"/>
    </location>
</feature>